<dbReference type="Proteomes" id="UP000499080">
    <property type="component" value="Unassembled WGS sequence"/>
</dbReference>
<reference evidence="1 2" key="1">
    <citation type="journal article" date="2019" name="Sci. Rep.">
        <title>Orb-weaving spider Araneus ventricosus genome elucidates the spidroin gene catalogue.</title>
        <authorList>
            <person name="Kono N."/>
            <person name="Nakamura H."/>
            <person name="Ohtoshi R."/>
            <person name="Moran D.A.P."/>
            <person name="Shinohara A."/>
            <person name="Yoshida Y."/>
            <person name="Fujiwara M."/>
            <person name="Mori M."/>
            <person name="Tomita M."/>
            <person name="Arakawa K."/>
        </authorList>
    </citation>
    <scope>NUCLEOTIDE SEQUENCE [LARGE SCALE GENOMIC DNA]</scope>
</reference>
<evidence type="ECO:0000313" key="1">
    <source>
        <dbReference type="EMBL" id="GBN94871.1"/>
    </source>
</evidence>
<name>A0A4Y2T3S0_ARAVE</name>
<proteinExistence type="predicted"/>
<accession>A0A4Y2T3S0</accession>
<keyword evidence="2" id="KW-1185">Reference proteome</keyword>
<sequence>MMYMALLERVPGEAGRGSEVIGESRASDTLQWVHWQSTGALRSESRREHVVGDSTELLEGWHSLRMESAVHGNTMTAELFSFLSSGSECYAELIC</sequence>
<gene>
    <name evidence="1" type="ORF">AVEN_191475_1</name>
</gene>
<evidence type="ECO:0000313" key="2">
    <source>
        <dbReference type="Proteomes" id="UP000499080"/>
    </source>
</evidence>
<comment type="caution">
    <text evidence="1">The sequence shown here is derived from an EMBL/GenBank/DDBJ whole genome shotgun (WGS) entry which is preliminary data.</text>
</comment>
<protein>
    <submittedName>
        <fullName evidence="1">Uncharacterized protein</fullName>
    </submittedName>
</protein>
<dbReference type="AlphaFoldDB" id="A0A4Y2T3S0"/>
<organism evidence="1 2">
    <name type="scientific">Araneus ventricosus</name>
    <name type="common">Orbweaver spider</name>
    <name type="synonym">Epeira ventricosa</name>
    <dbReference type="NCBI Taxonomy" id="182803"/>
    <lineage>
        <taxon>Eukaryota</taxon>
        <taxon>Metazoa</taxon>
        <taxon>Ecdysozoa</taxon>
        <taxon>Arthropoda</taxon>
        <taxon>Chelicerata</taxon>
        <taxon>Arachnida</taxon>
        <taxon>Araneae</taxon>
        <taxon>Araneomorphae</taxon>
        <taxon>Entelegynae</taxon>
        <taxon>Araneoidea</taxon>
        <taxon>Araneidae</taxon>
        <taxon>Araneus</taxon>
    </lineage>
</organism>
<dbReference type="EMBL" id="BGPR01025726">
    <property type="protein sequence ID" value="GBN94871.1"/>
    <property type="molecule type" value="Genomic_DNA"/>
</dbReference>